<feature type="non-terminal residue" evidence="7">
    <location>
        <position position="215"/>
    </location>
</feature>
<dbReference type="Gene3D" id="3.30.160.60">
    <property type="entry name" value="Classic Zinc Finger"/>
    <property type="match status" value="2"/>
</dbReference>
<dbReference type="EMBL" id="CAACVG010007251">
    <property type="protein sequence ID" value="VEN44465.1"/>
    <property type="molecule type" value="Genomic_DNA"/>
</dbReference>
<keyword evidence="1" id="KW-0479">Metal-binding</keyword>
<dbReference type="Pfam" id="PF00096">
    <property type="entry name" value="zf-C2H2"/>
    <property type="match status" value="1"/>
</dbReference>
<keyword evidence="2" id="KW-0677">Repeat</keyword>
<dbReference type="PROSITE" id="PS50157">
    <property type="entry name" value="ZINC_FINGER_C2H2_2"/>
    <property type="match status" value="1"/>
</dbReference>
<reference evidence="7 8" key="1">
    <citation type="submission" date="2019-01" db="EMBL/GenBank/DDBJ databases">
        <authorList>
            <person name="Sayadi A."/>
        </authorList>
    </citation>
    <scope>NUCLEOTIDE SEQUENCE [LARGE SCALE GENOMIC DNA]</scope>
</reference>
<evidence type="ECO:0000256" key="5">
    <source>
        <dbReference type="PROSITE-ProRule" id="PRU00042"/>
    </source>
</evidence>
<dbReference type="AlphaFoldDB" id="A0A653C999"/>
<dbReference type="InterPro" id="IPR013087">
    <property type="entry name" value="Znf_C2H2_type"/>
</dbReference>
<evidence type="ECO:0000313" key="7">
    <source>
        <dbReference type="EMBL" id="VEN44465.1"/>
    </source>
</evidence>
<evidence type="ECO:0000256" key="1">
    <source>
        <dbReference type="ARBA" id="ARBA00022723"/>
    </source>
</evidence>
<evidence type="ECO:0000259" key="6">
    <source>
        <dbReference type="PROSITE" id="PS50157"/>
    </source>
</evidence>
<dbReference type="GO" id="GO:0008270">
    <property type="term" value="F:zinc ion binding"/>
    <property type="evidence" value="ECO:0007669"/>
    <property type="project" value="UniProtKB-KW"/>
</dbReference>
<organism evidence="7 8">
    <name type="scientific">Callosobruchus maculatus</name>
    <name type="common">Southern cowpea weevil</name>
    <name type="synonym">Pulse bruchid</name>
    <dbReference type="NCBI Taxonomy" id="64391"/>
    <lineage>
        <taxon>Eukaryota</taxon>
        <taxon>Metazoa</taxon>
        <taxon>Ecdysozoa</taxon>
        <taxon>Arthropoda</taxon>
        <taxon>Hexapoda</taxon>
        <taxon>Insecta</taxon>
        <taxon>Pterygota</taxon>
        <taxon>Neoptera</taxon>
        <taxon>Endopterygota</taxon>
        <taxon>Coleoptera</taxon>
        <taxon>Polyphaga</taxon>
        <taxon>Cucujiformia</taxon>
        <taxon>Chrysomeloidea</taxon>
        <taxon>Chrysomelidae</taxon>
        <taxon>Bruchinae</taxon>
        <taxon>Bruchini</taxon>
        <taxon>Callosobruchus</taxon>
    </lineage>
</organism>
<keyword evidence="4" id="KW-0862">Zinc</keyword>
<keyword evidence="8" id="KW-1185">Reference proteome</keyword>
<sequence length="215" mass="24602">NKTFKSKATLGDHIIKTHPDFIASVSSKIHECTQCTYKTTKVKCLRDHLLIKHPEIAGNRILCRCMYCNNTFKSKPTLDDHIIKTHPDFIASVSSKIHECTQCTYKTTYSTNIRQHLITYHPELAGNRILTRCMYCNKTFKSKTTLDDHIIKIHPDFTASVSSKIHEGTQCTYKTTHVKCLREHLMIKHPEIAGNRILNSCIHCNKTFAGKLSLD</sequence>
<keyword evidence="3 5" id="KW-0863">Zinc-finger</keyword>
<feature type="non-terminal residue" evidence="7">
    <location>
        <position position="1"/>
    </location>
</feature>
<protein>
    <recommendedName>
        <fullName evidence="6">C2H2-type domain-containing protein</fullName>
    </recommendedName>
</protein>
<dbReference type="PANTHER" id="PTHR24379:SF121">
    <property type="entry name" value="C2H2-TYPE DOMAIN-CONTAINING PROTEIN"/>
    <property type="match status" value="1"/>
</dbReference>
<dbReference type="OrthoDB" id="8685330at2759"/>
<name>A0A653C999_CALMS</name>
<dbReference type="PANTHER" id="PTHR24379">
    <property type="entry name" value="KRAB AND ZINC FINGER DOMAIN-CONTAINING"/>
    <property type="match status" value="1"/>
</dbReference>
<evidence type="ECO:0000256" key="3">
    <source>
        <dbReference type="ARBA" id="ARBA00022771"/>
    </source>
</evidence>
<dbReference type="PROSITE" id="PS00028">
    <property type="entry name" value="ZINC_FINGER_C2H2_1"/>
    <property type="match status" value="2"/>
</dbReference>
<feature type="domain" description="C2H2-type" evidence="6">
    <location>
        <begin position="131"/>
        <end position="154"/>
    </location>
</feature>
<gene>
    <name evidence="7" type="ORF">CALMAC_LOCUS7237</name>
</gene>
<dbReference type="SMART" id="SM00355">
    <property type="entry name" value="ZnF_C2H2"/>
    <property type="match status" value="5"/>
</dbReference>
<evidence type="ECO:0000256" key="2">
    <source>
        <dbReference type="ARBA" id="ARBA00022737"/>
    </source>
</evidence>
<dbReference type="Proteomes" id="UP000410492">
    <property type="component" value="Unassembled WGS sequence"/>
</dbReference>
<evidence type="ECO:0000313" key="8">
    <source>
        <dbReference type="Proteomes" id="UP000410492"/>
    </source>
</evidence>
<accession>A0A653C999</accession>
<proteinExistence type="predicted"/>
<evidence type="ECO:0000256" key="4">
    <source>
        <dbReference type="ARBA" id="ARBA00022833"/>
    </source>
</evidence>